<dbReference type="Proteomes" id="UP000732105">
    <property type="component" value="Unassembled WGS sequence"/>
</dbReference>
<name>A0ABX1WU09_9BACT</name>
<dbReference type="Gene3D" id="2.40.160.10">
    <property type="entry name" value="Porin"/>
    <property type="match status" value="1"/>
</dbReference>
<comment type="caution">
    <text evidence="1">The sequence shown here is derived from an EMBL/GenBank/DDBJ whole genome shotgun (WGS) entry which is preliminary data.</text>
</comment>
<dbReference type="EMBL" id="RZNH01000008">
    <property type="protein sequence ID" value="NOU59591.1"/>
    <property type="molecule type" value="Genomic_DNA"/>
</dbReference>
<dbReference type="InterPro" id="IPR010870">
    <property type="entry name" value="Porin_O/P"/>
</dbReference>
<sequence length="422" mass="47134">MNNLLLIYGFKILHLASKTNNPKQPIMKKYYLFAFCLLLTGSLFAQNSNDLKLSVNKGSIKMATEDGQFSFGMGGRVYMDAASYFDDKTDLGSGTEIRDIRLLMKADLWKKWNAKINIGFADGSVSLKDVWLMYKINKNSFVRAGHFLEPFGIEQTESSKTTKFMHAASTVEAFRPGRNLGISYATWGKQVFWEAGLFGSDTNNKTAGDEGYGLTSRFAFAPVQNESGIFHVGMSGIYRTADAAGFNELGEENPKSIRYRSRAATHIEKRRFIDAKVGNADHQTKIGFEMIAATGAVSLQTEYINANVSRNIGEDYTANGWYTQLAWLVKGGNYKYKMKSARLAKPGPGSVELLARYNQTDLNDSGAMIMGGKQKDITIGGTWYVNHNILVKFHFTNVDLDENALNGEENFNMIQTRLQFSF</sequence>
<evidence type="ECO:0000313" key="1">
    <source>
        <dbReference type="EMBL" id="NOU59591.1"/>
    </source>
</evidence>
<gene>
    <name evidence="1" type="ORF">ELS83_07150</name>
</gene>
<dbReference type="SUPFAM" id="SSF56935">
    <property type="entry name" value="Porins"/>
    <property type="match status" value="1"/>
</dbReference>
<dbReference type="Pfam" id="PF07396">
    <property type="entry name" value="Porin_O_P"/>
    <property type="match status" value="1"/>
</dbReference>
<keyword evidence="2" id="KW-1185">Reference proteome</keyword>
<evidence type="ECO:0008006" key="3">
    <source>
        <dbReference type="Google" id="ProtNLM"/>
    </source>
</evidence>
<evidence type="ECO:0000313" key="2">
    <source>
        <dbReference type="Proteomes" id="UP000732105"/>
    </source>
</evidence>
<proteinExistence type="predicted"/>
<organism evidence="1 2">
    <name type="scientific">Marinifilum caeruleilacunae</name>
    <dbReference type="NCBI Taxonomy" id="2499076"/>
    <lineage>
        <taxon>Bacteria</taxon>
        <taxon>Pseudomonadati</taxon>
        <taxon>Bacteroidota</taxon>
        <taxon>Bacteroidia</taxon>
        <taxon>Marinilabiliales</taxon>
        <taxon>Marinifilaceae</taxon>
    </lineage>
</organism>
<accession>A0ABX1WU09</accession>
<protein>
    <recommendedName>
        <fullName evidence="3">Porin</fullName>
    </recommendedName>
</protein>
<reference evidence="1 2" key="1">
    <citation type="submission" date="2018-12" db="EMBL/GenBank/DDBJ databases">
        <title>Marinifilum JC070 sp. nov., a marine bacterium isolated from Yongle Blue Hole in the South China Sea.</title>
        <authorList>
            <person name="Fu T."/>
        </authorList>
    </citation>
    <scope>NUCLEOTIDE SEQUENCE [LARGE SCALE GENOMIC DNA]</scope>
    <source>
        <strain evidence="1 2">JC070</strain>
    </source>
</reference>
<dbReference type="InterPro" id="IPR023614">
    <property type="entry name" value="Porin_dom_sf"/>
</dbReference>